<dbReference type="Gene3D" id="2.40.160.130">
    <property type="entry name" value="Capsule assembly protein Wzi"/>
    <property type="match status" value="1"/>
</dbReference>
<reference evidence="1" key="1">
    <citation type="submission" date="2018-05" db="EMBL/GenBank/DDBJ databases">
        <authorList>
            <person name="Lanie J.A."/>
            <person name="Ng W.-L."/>
            <person name="Kazmierczak K.M."/>
            <person name="Andrzejewski T.M."/>
            <person name="Davidsen T.M."/>
            <person name="Wayne K.J."/>
            <person name="Tettelin H."/>
            <person name="Glass J.I."/>
            <person name="Rusch D."/>
            <person name="Podicherti R."/>
            <person name="Tsui H.-C.T."/>
            <person name="Winkler M.E."/>
        </authorList>
    </citation>
    <scope>NUCLEOTIDE SEQUENCE</scope>
</reference>
<gene>
    <name evidence="1" type="ORF">METZ01_LOCUS353348</name>
</gene>
<feature type="non-terminal residue" evidence="1">
    <location>
        <position position="268"/>
    </location>
</feature>
<accession>A0A382RS23</accession>
<dbReference type="EMBL" id="UINC01123785">
    <property type="protein sequence ID" value="SVD00494.1"/>
    <property type="molecule type" value="Genomic_DNA"/>
</dbReference>
<dbReference type="AlphaFoldDB" id="A0A382RS23"/>
<proteinExistence type="predicted"/>
<name>A0A382RS23_9ZZZZ</name>
<organism evidence="1">
    <name type="scientific">marine metagenome</name>
    <dbReference type="NCBI Taxonomy" id="408172"/>
    <lineage>
        <taxon>unclassified sequences</taxon>
        <taxon>metagenomes</taxon>
        <taxon>ecological metagenomes</taxon>
    </lineage>
</organism>
<dbReference type="InterPro" id="IPR038636">
    <property type="entry name" value="Wzi_sf"/>
</dbReference>
<protein>
    <submittedName>
        <fullName evidence="1">Uncharacterized protein</fullName>
    </submittedName>
</protein>
<evidence type="ECO:0000313" key="1">
    <source>
        <dbReference type="EMBL" id="SVD00494.1"/>
    </source>
</evidence>
<sequence>MSNISQPINLFILLISSIFGQQYISADPFSIIQIEQKQFSDSTAVSSLMIRPIISGRITSNWRILARSEFYFNNNVPNLENMGNRYIGKGAGMFTGIHLSYSGKYLSFSIEPFYLTSQNKEVMMVGRDGMFGRLNDAGYNRDSPYSSTGLRETQLYLHYKHIGVGYSNANMWWGPGLHNTLTMTNNTTGFPHLMIGTLNEKRFRNIGVNVRYVFSTLDKTVGDPYFTGLVWTIRFYTDPLITIGLSRNYLSGGLPTDRPFTKMDAALI</sequence>